<gene>
    <name evidence="2" type="ORF">MSAN_01033500</name>
</gene>
<dbReference type="InterPro" id="IPR003607">
    <property type="entry name" value="HD/PDEase_dom"/>
</dbReference>
<keyword evidence="2" id="KW-0378">Hydrolase</keyword>
<evidence type="ECO:0000259" key="1">
    <source>
        <dbReference type="Pfam" id="PF01966"/>
    </source>
</evidence>
<dbReference type="Gene3D" id="1.10.3210.10">
    <property type="entry name" value="Hypothetical protein af1432"/>
    <property type="match status" value="1"/>
</dbReference>
<dbReference type="AlphaFoldDB" id="A0A8H6YRX3"/>
<dbReference type="CDD" id="cd00077">
    <property type="entry name" value="HDc"/>
    <property type="match status" value="1"/>
</dbReference>
<dbReference type="SUPFAM" id="SSF109604">
    <property type="entry name" value="HD-domain/PDEase-like"/>
    <property type="match status" value="1"/>
</dbReference>
<organism evidence="2 3">
    <name type="scientific">Mycena sanguinolenta</name>
    <dbReference type="NCBI Taxonomy" id="230812"/>
    <lineage>
        <taxon>Eukaryota</taxon>
        <taxon>Fungi</taxon>
        <taxon>Dikarya</taxon>
        <taxon>Basidiomycota</taxon>
        <taxon>Agaricomycotina</taxon>
        <taxon>Agaricomycetes</taxon>
        <taxon>Agaricomycetidae</taxon>
        <taxon>Agaricales</taxon>
        <taxon>Marasmiineae</taxon>
        <taxon>Mycenaceae</taxon>
        <taxon>Mycena</taxon>
    </lineage>
</organism>
<dbReference type="Proteomes" id="UP000623467">
    <property type="component" value="Unassembled WGS sequence"/>
</dbReference>
<keyword evidence="3" id="KW-1185">Reference proteome</keyword>
<dbReference type="InterPro" id="IPR006674">
    <property type="entry name" value="HD_domain"/>
</dbReference>
<feature type="domain" description="HD" evidence="1">
    <location>
        <begin position="55"/>
        <end position="135"/>
    </location>
</feature>
<reference evidence="2" key="1">
    <citation type="submission" date="2020-05" db="EMBL/GenBank/DDBJ databases">
        <title>Mycena genomes resolve the evolution of fungal bioluminescence.</title>
        <authorList>
            <person name="Tsai I.J."/>
        </authorList>
    </citation>
    <scope>NUCLEOTIDE SEQUENCE</scope>
    <source>
        <strain evidence="2">160909Yilan</strain>
    </source>
</reference>
<dbReference type="OrthoDB" id="445007at2759"/>
<proteinExistence type="predicted"/>
<comment type="caution">
    <text evidence="2">The sequence shown here is derived from an EMBL/GenBank/DDBJ whole genome shotgun (WGS) entry which is preliminary data.</text>
</comment>
<dbReference type="PANTHER" id="PTHR40202:SF1">
    <property type="entry name" value="HD DOMAIN-CONTAINING PROTEIN"/>
    <property type="match status" value="1"/>
</dbReference>
<dbReference type="PANTHER" id="PTHR40202">
    <property type="match status" value="1"/>
</dbReference>
<dbReference type="EMBL" id="JACAZH010000007">
    <property type="protein sequence ID" value="KAF7363757.1"/>
    <property type="molecule type" value="Genomic_DNA"/>
</dbReference>
<evidence type="ECO:0000313" key="3">
    <source>
        <dbReference type="Proteomes" id="UP000623467"/>
    </source>
</evidence>
<protein>
    <submittedName>
        <fullName evidence="2">Phosphonoacetate hydrolase-like protein</fullName>
    </submittedName>
</protein>
<dbReference type="Pfam" id="PF01966">
    <property type="entry name" value="HD"/>
    <property type="match status" value="1"/>
</dbReference>
<evidence type="ECO:0000313" key="2">
    <source>
        <dbReference type="EMBL" id="KAF7363757.1"/>
    </source>
</evidence>
<sequence>MADTNQSRKPAREVVTELFQLFGSVGWPNFGEAPTLDAFSRQGQAGYIGEAVSQLEHSLQTADAARKSNADDATVCAALLHDVGQFLPSSTASDMFTDGVSVGKTSHEAIGAAYLASLGFPAKVCELVGAHVIAKRYLTATEPGYLEALSSASKASLRHQGGPFTLDEVKLFEQDPLVQAKIGLRRWDDGAKRTDIKGSPLESFRSAVENAYNQT</sequence>
<dbReference type="InterPro" id="IPR052567">
    <property type="entry name" value="OP_Dioxygenase"/>
</dbReference>
<name>A0A8H6YRX3_9AGAR</name>
<accession>A0A8H6YRX3</accession>
<dbReference type="GO" id="GO:0016787">
    <property type="term" value="F:hydrolase activity"/>
    <property type="evidence" value="ECO:0007669"/>
    <property type="project" value="UniProtKB-KW"/>
</dbReference>